<accession>A0A1J1ILE6</accession>
<name>A0A1J1ILE6_9DIPT</name>
<reference evidence="1 2" key="1">
    <citation type="submission" date="2015-04" db="EMBL/GenBank/DDBJ databases">
        <authorList>
            <person name="Syromyatnikov M.Y."/>
            <person name="Popov V.N."/>
        </authorList>
    </citation>
    <scope>NUCLEOTIDE SEQUENCE [LARGE SCALE GENOMIC DNA]</scope>
</reference>
<proteinExistence type="predicted"/>
<evidence type="ECO:0000313" key="2">
    <source>
        <dbReference type="Proteomes" id="UP000183832"/>
    </source>
</evidence>
<dbReference type="Proteomes" id="UP000183832">
    <property type="component" value="Unassembled WGS sequence"/>
</dbReference>
<sequence length="97" mass="11977">MRWKPHIYPIVQQLSMKFKEFLSFENFKKHREIQLTYFCSFFNKEQRIEIYFKCAWVNCRIMLERHQEYCCGRYHGKGKNTELKIPTTKFPAKALKF</sequence>
<evidence type="ECO:0000313" key="1">
    <source>
        <dbReference type="EMBL" id="CRL00984.1"/>
    </source>
</evidence>
<keyword evidence="2" id="KW-1185">Reference proteome</keyword>
<gene>
    <name evidence="1" type="ORF">CLUMA_CG014575</name>
</gene>
<dbReference type="EMBL" id="CVRI01000055">
    <property type="protein sequence ID" value="CRL00984.1"/>
    <property type="molecule type" value="Genomic_DNA"/>
</dbReference>
<organism evidence="1 2">
    <name type="scientific">Clunio marinus</name>
    <dbReference type="NCBI Taxonomy" id="568069"/>
    <lineage>
        <taxon>Eukaryota</taxon>
        <taxon>Metazoa</taxon>
        <taxon>Ecdysozoa</taxon>
        <taxon>Arthropoda</taxon>
        <taxon>Hexapoda</taxon>
        <taxon>Insecta</taxon>
        <taxon>Pterygota</taxon>
        <taxon>Neoptera</taxon>
        <taxon>Endopterygota</taxon>
        <taxon>Diptera</taxon>
        <taxon>Nematocera</taxon>
        <taxon>Chironomoidea</taxon>
        <taxon>Chironomidae</taxon>
        <taxon>Clunio</taxon>
    </lineage>
</organism>
<dbReference type="AlphaFoldDB" id="A0A1J1ILE6"/>
<protein>
    <submittedName>
        <fullName evidence="1">CLUMA_CG014575, isoform A</fullName>
    </submittedName>
</protein>